<name>A0A4R6ICX6_9MOLU</name>
<evidence type="ECO:0000256" key="7">
    <source>
        <dbReference type="PROSITE-ProRule" id="PRU10141"/>
    </source>
</evidence>
<evidence type="ECO:0000256" key="1">
    <source>
        <dbReference type="ARBA" id="ARBA00010886"/>
    </source>
</evidence>
<evidence type="ECO:0000259" key="8">
    <source>
        <dbReference type="PROSITE" id="PS50011"/>
    </source>
</evidence>
<protein>
    <recommendedName>
        <fullName evidence="2">non-specific serine/threonine protein kinase</fullName>
        <ecNumber evidence="2">2.7.11.1</ecNumber>
    </recommendedName>
</protein>
<dbReference type="AlphaFoldDB" id="A0A4R6ICX6"/>
<comment type="similarity">
    <text evidence="1">Belongs to the protein kinase superfamily. NEK Ser/Thr protein kinase family. NIMA subfamily.</text>
</comment>
<keyword evidence="10" id="KW-1185">Reference proteome</keyword>
<keyword evidence="3" id="KW-0808">Transferase</keyword>
<accession>A0A4R6ICX6</accession>
<dbReference type="RefSeq" id="WP_094254861.1">
    <property type="nucleotide sequence ID" value="NZ_NNCE01000006.1"/>
</dbReference>
<proteinExistence type="inferred from homology"/>
<dbReference type="PANTHER" id="PTHR43671:SF13">
    <property type="entry name" value="SERINE_THREONINE-PROTEIN KINASE NEK2"/>
    <property type="match status" value="1"/>
</dbReference>
<evidence type="ECO:0000313" key="10">
    <source>
        <dbReference type="Proteomes" id="UP000295518"/>
    </source>
</evidence>
<keyword evidence="4 7" id="KW-0547">Nucleotide-binding</keyword>
<dbReference type="PROSITE" id="PS00107">
    <property type="entry name" value="PROTEIN_KINASE_ATP"/>
    <property type="match status" value="1"/>
</dbReference>
<evidence type="ECO:0000256" key="3">
    <source>
        <dbReference type="ARBA" id="ARBA00022679"/>
    </source>
</evidence>
<dbReference type="GO" id="GO:0005524">
    <property type="term" value="F:ATP binding"/>
    <property type="evidence" value="ECO:0007669"/>
    <property type="project" value="UniProtKB-UniRule"/>
</dbReference>
<dbReference type="InterPro" id="IPR008271">
    <property type="entry name" value="Ser/Thr_kinase_AS"/>
</dbReference>
<dbReference type="SMART" id="SM00220">
    <property type="entry name" value="S_TKc"/>
    <property type="match status" value="1"/>
</dbReference>
<dbReference type="GO" id="GO:0004674">
    <property type="term" value="F:protein serine/threonine kinase activity"/>
    <property type="evidence" value="ECO:0007669"/>
    <property type="project" value="UniProtKB-EC"/>
</dbReference>
<dbReference type="InterPro" id="IPR000719">
    <property type="entry name" value="Prot_kinase_dom"/>
</dbReference>
<evidence type="ECO:0000256" key="2">
    <source>
        <dbReference type="ARBA" id="ARBA00012513"/>
    </source>
</evidence>
<dbReference type="Pfam" id="PF00069">
    <property type="entry name" value="Pkinase"/>
    <property type="match status" value="1"/>
</dbReference>
<sequence length="296" mass="32989">MQQWGNFRAIKKIGHGGMANVYLVEDMKTGLHYALKELIPQSNEPQRLKRFEQEVKIYSKISNPAVAVFKGAKFINVPKPYMVMEYVDGTMLKDYISMNGGSLSPSHAANLASRLARGFSAIHAVHVIHRDIKSSNIMINKEGDIKIIDFGIALDPQAERLTTEGKIIGSAHYLAPELLRKEPPTVKSDIYALGVILFEMLAGKPPFNGANALEIVNEHQNKRIPSLIAINNQITQSLQNIVVKAMAKDPKDRFSSMEEFARSLDNYLRSESSSGARVESLDGKKKASFFGRLFKK</sequence>
<comment type="caution">
    <text evidence="9">The sequence shown here is derived from an EMBL/GenBank/DDBJ whole genome shotgun (WGS) entry which is preliminary data.</text>
</comment>
<feature type="binding site" evidence="7">
    <location>
        <position position="36"/>
    </location>
    <ligand>
        <name>ATP</name>
        <dbReference type="ChEBI" id="CHEBI:30616"/>
    </ligand>
</feature>
<dbReference type="EC" id="2.7.11.1" evidence="2"/>
<dbReference type="OrthoDB" id="9788659at2"/>
<dbReference type="InterPro" id="IPR050660">
    <property type="entry name" value="NEK_Ser/Thr_kinase"/>
</dbReference>
<keyword evidence="6 7" id="KW-0067">ATP-binding</keyword>
<evidence type="ECO:0000313" key="9">
    <source>
        <dbReference type="EMBL" id="TDO19437.1"/>
    </source>
</evidence>
<dbReference type="InterPro" id="IPR011009">
    <property type="entry name" value="Kinase-like_dom_sf"/>
</dbReference>
<dbReference type="EMBL" id="SNWN01000014">
    <property type="protein sequence ID" value="TDO19437.1"/>
    <property type="molecule type" value="Genomic_DNA"/>
</dbReference>
<dbReference type="PANTHER" id="PTHR43671">
    <property type="entry name" value="SERINE/THREONINE-PROTEIN KINASE NEK"/>
    <property type="match status" value="1"/>
</dbReference>
<gene>
    <name evidence="9" type="ORF">EI74_0708</name>
</gene>
<dbReference type="InterPro" id="IPR017441">
    <property type="entry name" value="Protein_kinase_ATP_BS"/>
</dbReference>
<dbReference type="PROSITE" id="PS00108">
    <property type="entry name" value="PROTEIN_KINASE_ST"/>
    <property type="match status" value="1"/>
</dbReference>
<organism evidence="9 10">
    <name type="scientific">Mycoplasma testudineum</name>
    <dbReference type="NCBI Taxonomy" id="244584"/>
    <lineage>
        <taxon>Bacteria</taxon>
        <taxon>Bacillati</taxon>
        <taxon>Mycoplasmatota</taxon>
        <taxon>Mollicutes</taxon>
        <taxon>Mycoplasmataceae</taxon>
        <taxon>Mycoplasma</taxon>
    </lineage>
</organism>
<evidence type="ECO:0000256" key="4">
    <source>
        <dbReference type="ARBA" id="ARBA00022741"/>
    </source>
</evidence>
<feature type="domain" description="Protein kinase" evidence="8">
    <location>
        <begin position="7"/>
        <end position="268"/>
    </location>
</feature>
<dbReference type="Gene3D" id="1.10.510.10">
    <property type="entry name" value="Transferase(Phosphotransferase) domain 1"/>
    <property type="match status" value="1"/>
</dbReference>
<evidence type="ECO:0000256" key="6">
    <source>
        <dbReference type="ARBA" id="ARBA00022840"/>
    </source>
</evidence>
<dbReference type="SUPFAM" id="SSF56112">
    <property type="entry name" value="Protein kinase-like (PK-like)"/>
    <property type="match status" value="1"/>
</dbReference>
<dbReference type="Proteomes" id="UP000295518">
    <property type="component" value="Unassembled WGS sequence"/>
</dbReference>
<dbReference type="CDD" id="cd14014">
    <property type="entry name" value="STKc_PknB_like"/>
    <property type="match status" value="1"/>
</dbReference>
<dbReference type="PROSITE" id="PS50011">
    <property type="entry name" value="PROTEIN_KINASE_DOM"/>
    <property type="match status" value="1"/>
</dbReference>
<keyword evidence="5 9" id="KW-0418">Kinase</keyword>
<evidence type="ECO:0000256" key="5">
    <source>
        <dbReference type="ARBA" id="ARBA00022777"/>
    </source>
</evidence>
<reference evidence="9 10" key="1">
    <citation type="submission" date="2019-03" db="EMBL/GenBank/DDBJ databases">
        <title>Genomic Encyclopedia of Archaeal and Bacterial Type Strains, Phase II (KMG-II): from individual species to whole genera.</title>
        <authorList>
            <person name="Goeker M."/>
        </authorList>
    </citation>
    <scope>NUCLEOTIDE SEQUENCE [LARGE SCALE GENOMIC DNA]</scope>
    <source>
        <strain evidence="9 10">ATCC 700618</strain>
    </source>
</reference>